<evidence type="ECO:0000313" key="2">
    <source>
        <dbReference type="EMBL" id="CAG8732607.1"/>
    </source>
</evidence>
<dbReference type="GO" id="GO:0003676">
    <property type="term" value="F:nucleic acid binding"/>
    <property type="evidence" value="ECO:0007669"/>
    <property type="project" value="InterPro"/>
</dbReference>
<dbReference type="OrthoDB" id="2423006at2759"/>
<proteinExistence type="predicted"/>
<name>A0A9N9IER1_9GLOM</name>
<dbReference type="EMBL" id="CAJVPY010012202">
    <property type="protein sequence ID" value="CAG8732607.1"/>
    <property type="molecule type" value="Genomic_DNA"/>
</dbReference>
<organism evidence="2 3">
    <name type="scientific">Dentiscutata erythropus</name>
    <dbReference type="NCBI Taxonomy" id="1348616"/>
    <lineage>
        <taxon>Eukaryota</taxon>
        <taxon>Fungi</taxon>
        <taxon>Fungi incertae sedis</taxon>
        <taxon>Mucoromycota</taxon>
        <taxon>Glomeromycotina</taxon>
        <taxon>Glomeromycetes</taxon>
        <taxon>Diversisporales</taxon>
        <taxon>Gigasporaceae</taxon>
        <taxon>Dentiscutata</taxon>
    </lineage>
</organism>
<comment type="caution">
    <text evidence="2">The sequence shown here is derived from an EMBL/GenBank/DDBJ whole genome shotgun (WGS) entry which is preliminary data.</text>
</comment>
<accession>A0A9N9IER1</accession>
<reference evidence="2" key="1">
    <citation type="submission" date="2021-06" db="EMBL/GenBank/DDBJ databases">
        <authorList>
            <person name="Kallberg Y."/>
            <person name="Tangrot J."/>
            <person name="Rosling A."/>
        </authorList>
    </citation>
    <scope>NUCLEOTIDE SEQUENCE</scope>
    <source>
        <strain evidence="2">MA453B</strain>
    </source>
</reference>
<sequence>MNVAMIPSRLISHLQPLDISLNKAFKAKIRHHYTYWINEAIKEYMSKTTIWIKEAWNDIDPAIIQYLFKYCRISTEINSFKDNSIFNFERVLDKKRKIGIVEIEKSDSEDVKDLEDNKNNKNDPEFCEYYKNEEGNYINIWN</sequence>
<gene>
    <name evidence="2" type="ORF">DERYTH_LOCUS15259</name>
</gene>
<dbReference type="InterPro" id="IPR004875">
    <property type="entry name" value="DDE_SF_endonuclease_dom"/>
</dbReference>
<dbReference type="AlphaFoldDB" id="A0A9N9IER1"/>
<dbReference type="Pfam" id="PF03184">
    <property type="entry name" value="DDE_1"/>
    <property type="match status" value="1"/>
</dbReference>
<keyword evidence="3" id="KW-1185">Reference proteome</keyword>
<dbReference type="Proteomes" id="UP000789405">
    <property type="component" value="Unassembled WGS sequence"/>
</dbReference>
<feature type="domain" description="DDE-1" evidence="1">
    <location>
        <begin position="2"/>
        <end position="66"/>
    </location>
</feature>
<evidence type="ECO:0000259" key="1">
    <source>
        <dbReference type="Pfam" id="PF03184"/>
    </source>
</evidence>
<protein>
    <submittedName>
        <fullName evidence="2">26827_t:CDS:1</fullName>
    </submittedName>
</protein>
<evidence type="ECO:0000313" key="3">
    <source>
        <dbReference type="Proteomes" id="UP000789405"/>
    </source>
</evidence>